<dbReference type="EMBL" id="JBHSVR010000001">
    <property type="protein sequence ID" value="MFC6631837.1"/>
    <property type="molecule type" value="Genomic_DNA"/>
</dbReference>
<organism evidence="2 3">
    <name type="scientific">Microbulbifer taiwanensis</name>
    <dbReference type="NCBI Taxonomy" id="986746"/>
    <lineage>
        <taxon>Bacteria</taxon>
        <taxon>Pseudomonadati</taxon>
        <taxon>Pseudomonadota</taxon>
        <taxon>Gammaproteobacteria</taxon>
        <taxon>Cellvibrionales</taxon>
        <taxon>Microbulbiferaceae</taxon>
        <taxon>Microbulbifer</taxon>
    </lineage>
</organism>
<sequence>MKNEDNKKLVNQYQNIRSILKSLEKDSEQGSKDYENLNRMIRNYYMHNLNYGDKGKAAITASNFINNYKSSLKRIQDIEKRENRLFNTTSNAALLTTIGAAISASLIPTIVGPAAAIAAATALGGYIGKLKLDSDAKDEVKDLIENITKAGLEELSAASLTSQASGTPKSGTPS</sequence>
<accession>A0ABW1YJQ1</accession>
<keyword evidence="1" id="KW-0175">Coiled coil</keyword>
<feature type="coiled-coil region" evidence="1">
    <location>
        <begin position="6"/>
        <end position="40"/>
    </location>
</feature>
<gene>
    <name evidence="2" type="ORF">ACFQBM_01020</name>
</gene>
<reference evidence="3" key="1">
    <citation type="journal article" date="2019" name="Int. J. Syst. Evol. Microbiol.">
        <title>The Global Catalogue of Microorganisms (GCM) 10K type strain sequencing project: providing services to taxonomists for standard genome sequencing and annotation.</title>
        <authorList>
            <consortium name="The Broad Institute Genomics Platform"/>
            <consortium name="The Broad Institute Genome Sequencing Center for Infectious Disease"/>
            <person name="Wu L."/>
            <person name="Ma J."/>
        </authorList>
    </citation>
    <scope>NUCLEOTIDE SEQUENCE [LARGE SCALE GENOMIC DNA]</scope>
    <source>
        <strain evidence="3">CGMCC 1.13718</strain>
    </source>
</reference>
<evidence type="ECO:0008006" key="4">
    <source>
        <dbReference type="Google" id="ProtNLM"/>
    </source>
</evidence>
<comment type="caution">
    <text evidence="2">The sequence shown here is derived from an EMBL/GenBank/DDBJ whole genome shotgun (WGS) entry which is preliminary data.</text>
</comment>
<protein>
    <recommendedName>
        <fullName evidence="4">Glycine zipper family protein</fullName>
    </recommendedName>
</protein>
<evidence type="ECO:0000313" key="3">
    <source>
        <dbReference type="Proteomes" id="UP001596425"/>
    </source>
</evidence>
<proteinExistence type="predicted"/>
<dbReference type="Proteomes" id="UP001596425">
    <property type="component" value="Unassembled WGS sequence"/>
</dbReference>
<evidence type="ECO:0000256" key="1">
    <source>
        <dbReference type="SAM" id="Coils"/>
    </source>
</evidence>
<evidence type="ECO:0000313" key="2">
    <source>
        <dbReference type="EMBL" id="MFC6631837.1"/>
    </source>
</evidence>
<dbReference type="RefSeq" id="WP_193193050.1">
    <property type="nucleotide sequence ID" value="NZ_JACZFR010000037.1"/>
</dbReference>
<name>A0ABW1YJQ1_9GAMM</name>
<keyword evidence="3" id="KW-1185">Reference proteome</keyword>